<dbReference type="Gene3D" id="1.10.3510.10">
    <property type="entry name" value="NMB0513-like"/>
    <property type="match status" value="1"/>
</dbReference>
<gene>
    <name evidence="1" type="ORF">DKK70_09260</name>
</gene>
<dbReference type="AlphaFoldDB" id="A0A2V4E4S8"/>
<evidence type="ECO:0000313" key="2">
    <source>
        <dbReference type="Proteomes" id="UP000247932"/>
    </source>
</evidence>
<dbReference type="RefSeq" id="WP_110433753.1">
    <property type="nucleotide sequence ID" value="NZ_QGLR01000011.1"/>
</dbReference>
<sequence>MLTSQEYNRIKTYSEFGSFYLLWGQCFPASSEVSNYSYEENKKIFFEVLNKLLKDGYLKLHKKGVLLKGSIDKQIQKFYMAFPNTEEDMEDGLWFYFDDCPAEPAWLKKDGTIEFC</sequence>
<keyword evidence="2" id="KW-1185">Reference proteome</keyword>
<reference evidence="1 2" key="1">
    <citation type="submission" date="2018-05" db="EMBL/GenBank/DDBJ databases">
        <title>Reference genomes for bee gut microbiota database.</title>
        <authorList>
            <person name="Ellegaard K.M."/>
        </authorList>
    </citation>
    <scope>NUCLEOTIDE SEQUENCE [LARGE SCALE GENOMIC DNA]</scope>
    <source>
        <strain evidence="1 2">ESL0182</strain>
    </source>
</reference>
<evidence type="ECO:0000313" key="1">
    <source>
        <dbReference type="EMBL" id="PXZ06849.1"/>
    </source>
</evidence>
<dbReference type="OrthoDB" id="5678714at2"/>
<dbReference type="SUPFAM" id="SSF160472">
    <property type="entry name" value="NMB0513-like"/>
    <property type="match status" value="1"/>
</dbReference>
<evidence type="ECO:0008006" key="3">
    <source>
        <dbReference type="Google" id="ProtNLM"/>
    </source>
</evidence>
<dbReference type="Pfam" id="PF04591">
    <property type="entry name" value="DUF596"/>
    <property type="match status" value="1"/>
</dbReference>
<name>A0A2V4E4S8_9GAMM</name>
<comment type="caution">
    <text evidence="1">The sequence shown here is derived from an EMBL/GenBank/DDBJ whole genome shotgun (WGS) entry which is preliminary data.</text>
</comment>
<dbReference type="InterPro" id="IPR007670">
    <property type="entry name" value="DUF596"/>
</dbReference>
<dbReference type="InterPro" id="IPR023138">
    <property type="entry name" value="NMB0513-like_sf"/>
</dbReference>
<dbReference type="Proteomes" id="UP000247932">
    <property type="component" value="Unassembled WGS sequence"/>
</dbReference>
<proteinExistence type="predicted"/>
<dbReference type="EMBL" id="QGLR01000011">
    <property type="protein sequence ID" value="PXZ06849.1"/>
    <property type="molecule type" value="Genomic_DNA"/>
</dbReference>
<protein>
    <recommendedName>
        <fullName evidence="3">DUF596 domain-containing protein</fullName>
    </recommendedName>
</protein>
<accession>A0A2V4E4S8</accession>
<organism evidence="1 2">
    <name type="scientific">Gilliamella apicola</name>
    <dbReference type="NCBI Taxonomy" id="1196095"/>
    <lineage>
        <taxon>Bacteria</taxon>
        <taxon>Pseudomonadati</taxon>
        <taxon>Pseudomonadota</taxon>
        <taxon>Gammaproteobacteria</taxon>
        <taxon>Orbales</taxon>
        <taxon>Orbaceae</taxon>
        <taxon>Gilliamella</taxon>
    </lineage>
</organism>